<dbReference type="RefSeq" id="WP_309654551.1">
    <property type="nucleotide sequence ID" value="NZ_JARWAN010000002.1"/>
</dbReference>
<dbReference type="InterPro" id="IPR010710">
    <property type="entry name" value="DUF1289"/>
</dbReference>
<keyword evidence="2" id="KW-1185">Reference proteome</keyword>
<organism evidence="1 2">
    <name type="scientific">Vreelandella vilamensis</name>
    <dbReference type="NCBI Taxonomy" id="531309"/>
    <lineage>
        <taxon>Bacteria</taxon>
        <taxon>Pseudomonadati</taxon>
        <taxon>Pseudomonadota</taxon>
        <taxon>Gammaproteobacteria</taxon>
        <taxon>Oceanospirillales</taxon>
        <taxon>Halomonadaceae</taxon>
        <taxon>Vreelandella</taxon>
    </lineage>
</organism>
<gene>
    <name evidence="1" type="ORF">QC823_01260</name>
</gene>
<dbReference type="EMBL" id="JARWAN010000002">
    <property type="protein sequence ID" value="MDR5897624.1"/>
    <property type="molecule type" value="Genomic_DNA"/>
</dbReference>
<evidence type="ECO:0000313" key="1">
    <source>
        <dbReference type="EMBL" id="MDR5897624.1"/>
    </source>
</evidence>
<proteinExistence type="predicted"/>
<sequence>MTKNAPSQRPLSPCIQVCRIENNTQTCKGCGRTLDEIAGWGHMTETEKAPVWNRLEAQGYWPLSAMKE</sequence>
<name>A0ABU1H066_9GAMM</name>
<dbReference type="PANTHER" id="PTHR35175">
    <property type="entry name" value="DUF1289 DOMAIN-CONTAINING PROTEIN"/>
    <property type="match status" value="1"/>
</dbReference>
<dbReference type="PANTHER" id="PTHR35175:SF2">
    <property type="entry name" value="DUF1289 DOMAIN-CONTAINING PROTEIN"/>
    <property type="match status" value="1"/>
</dbReference>
<evidence type="ECO:0000313" key="2">
    <source>
        <dbReference type="Proteomes" id="UP001254564"/>
    </source>
</evidence>
<reference evidence="1 2" key="1">
    <citation type="submission" date="2023-04" db="EMBL/GenBank/DDBJ databases">
        <title>A long-awaited taxogenomic arrangement of the family Halomonadaceae.</title>
        <authorList>
            <person name="De La Haba R."/>
            <person name="Chuvochina M."/>
            <person name="Wittouck S."/>
            <person name="Arahal D.R."/>
            <person name="Sanchez-Porro C."/>
            <person name="Hugenholtz P."/>
            <person name="Ventosa A."/>
        </authorList>
    </citation>
    <scope>NUCLEOTIDE SEQUENCE [LARGE SCALE GENOMIC DNA]</scope>
    <source>
        <strain evidence="1 2">DSM 21020</strain>
    </source>
</reference>
<dbReference type="Pfam" id="PF06945">
    <property type="entry name" value="DUF1289"/>
    <property type="match status" value="1"/>
</dbReference>
<comment type="caution">
    <text evidence="1">The sequence shown here is derived from an EMBL/GenBank/DDBJ whole genome shotgun (WGS) entry which is preliminary data.</text>
</comment>
<protein>
    <submittedName>
        <fullName evidence="1">DUF1289 domain-containing protein</fullName>
    </submittedName>
</protein>
<accession>A0ABU1H066</accession>
<dbReference type="Proteomes" id="UP001254564">
    <property type="component" value="Unassembled WGS sequence"/>
</dbReference>